<evidence type="ECO:0000256" key="11">
    <source>
        <dbReference type="ARBA" id="ARBA00054398"/>
    </source>
</evidence>
<dbReference type="SMART" id="SM00487">
    <property type="entry name" value="DEXDc"/>
    <property type="match status" value="1"/>
</dbReference>
<evidence type="ECO:0000256" key="2">
    <source>
        <dbReference type="ARBA" id="ARBA00022553"/>
    </source>
</evidence>
<feature type="region of interest" description="Disordered" evidence="15">
    <location>
        <begin position="867"/>
        <end position="891"/>
    </location>
</feature>
<feature type="compositionally biased region" description="Polar residues" evidence="15">
    <location>
        <begin position="186"/>
        <end position="195"/>
    </location>
</feature>
<feature type="region of interest" description="Disordered" evidence="15">
    <location>
        <begin position="61"/>
        <end position="230"/>
    </location>
</feature>
<dbReference type="PROSITE" id="PS51195">
    <property type="entry name" value="Q_MOTIF"/>
    <property type="match status" value="1"/>
</dbReference>
<dbReference type="SMART" id="SM00490">
    <property type="entry name" value="HELICc"/>
    <property type="match status" value="1"/>
</dbReference>
<evidence type="ECO:0000259" key="17">
    <source>
        <dbReference type="PROSITE" id="PS51194"/>
    </source>
</evidence>
<comment type="function">
    <text evidence="14">RNA helicase.</text>
</comment>
<name>A0A3P8ULG0_CYNSE</name>
<dbReference type="GO" id="GO:0005524">
    <property type="term" value="F:ATP binding"/>
    <property type="evidence" value="ECO:0007669"/>
    <property type="project" value="UniProtKB-UniRule"/>
</dbReference>
<feature type="compositionally biased region" description="Basic and acidic residues" evidence="15">
    <location>
        <begin position="148"/>
        <end position="162"/>
    </location>
</feature>
<evidence type="ECO:0000259" key="16">
    <source>
        <dbReference type="PROSITE" id="PS51192"/>
    </source>
</evidence>
<dbReference type="InterPro" id="IPR001650">
    <property type="entry name" value="Helicase_C-like"/>
</dbReference>
<comment type="subcellular location">
    <subcellularLocation>
        <location evidence="1">Nucleus</location>
    </subcellularLocation>
</comment>
<dbReference type="InterPro" id="IPR027417">
    <property type="entry name" value="P-loop_NTPase"/>
</dbReference>
<feature type="compositionally biased region" description="Basic residues" evidence="15">
    <location>
        <begin position="111"/>
        <end position="125"/>
    </location>
</feature>
<evidence type="ECO:0000256" key="3">
    <source>
        <dbReference type="ARBA" id="ARBA00022741"/>
    </source>
</evidence>
<feature type="domain" description="Helicase ATP-binding" evidence="16">
    <location>
        <begin position="268"/>
        <end position="557"/>
    </location>
</feature>
<dbReference type="PROSITE" id="PS51194">
    <property type="entry name" value="HELICASE_CTER"/>
    <property type="match status" value="1"/>
</dbReference>
<keyword evidence="20" id="KW-1185">Reference proteome</keyword>
<comment type="catalytic activity">
    <reaction evidence="10 14">
        <text>ATP + H2O = ADP + phosphate + H(+)</text>
        <dbReference type="Rhea" id="RHEA:13065"/>
        <dbReference type="ChEBI" id="CHEBI:15377"/>
        <dbReference type="ChEBI" id="CHEBI:15378"/>
        <dbReference type="ChEBI" id="CHEBI:30616"/>
        <dbReference type="ChEBI" id="CHEBI:43474"/>
        <dbReference type="ChEBI" id="CHEBI:456216"/>
        <dbReference type="EC" id="3.6.4.13"/>
    </reaction>
</comment>
<feature type="compositionally biased region" description="Acidic residues" evidence="15">
    <location>
        <begin position="329"/>
        <end position="384"/>
    </location>
</feature>
<dbReference type="RefSeq" id="XP_008306274.1">
    <property type="nucleotide sequence ID" value="XM_008308052.3"/>
</dbReference>
<dbReference type="Gene3D" id="3.40.50.300">
    <property type="entry name" value="P-loop containing nucleotide triphosphate hydrolases"/>
    <property type="match status" value="2"/>
</dbReference>
<dbReference type="OMA" id="QMIQKAR"/>
<evidence type="ECO:0000256" key="10">
    <source>
        <dbReference type="ARBA" id="ARBA00047984"/>
    </source>
</evidence>
<feature type="domain" description="Helicase C-terminal" evidence="17">
    <location>
        <begin position="606"/>
        <end position="751"/>
    </location>
</feature>
<evidence type="ECO:0000256" key="4">
    <source>
        <dbReference type="ARBA" id="ARBA00022801"/>
    </source>
</evidence>
<evidence type="ECO:0000256" key="6">
    <source>
        <dbReference type="ARBA" id="ARBA00022840"/>
    </source>
</evidence>
<reference evidence="19" key="2">
    <citation type="submission" date="2025-08" db="UniProtKB">
        <authorList>
            <consortium name="Ensembl"/>
        </authorList>
    </citation>
    <scope>IDENTIFICATION</scope>
</reference>
<comment type="subunit">
    <text evidence="12">Interacts with FADD. Interacts with RIPK1; this interaction disrupts RLR signaling activation of IFN-dependent transcription factor IRF7. Interacts with NIP7. Interacts with EP300; this interaction prevents TP53 acetylation mediated by EP300.</text>
</comment>
<reference evidence="19 20" key="1">
    <citation type="journal article" date="2014" name="Nat. Genet.">
        <title>Whole-genome sequence of a flatfish provides insights into ZW sex chromosome evolution and adaptation to a benthic lifestyle.</title>
        <authorList>
            <person name="Chen S."/>
            <person name="Zhang G."/>
            <person name="Shao C."/>
            <person name="Huang Q."/>
            <person name="Liu G."/>
            <person name="Zhang P."/>
            <person name="Song W."/>
            <person name="An N."/>
            <person name="Chalopin D."/>
            <person name="Volff J.N."/>
            <person name="Hong Y."/>
            <person name="Li Q."/>
            <person name="Sha Z."/>
            <person name="Zhou H."/>
            <person name="Xie M."/>
            <person name="Yu Q."/>
            <person name="Liu Y."/>
            <person name="Xiang H."/>
            <person name="Wang N."/>
            <person name="Wu K."/>
            <person name="Yang C."/>
            <person name="Zhou Q."/>
            <person name="Liao X."/>
            <person name="Yang L."/>
            <person name="Hu Q."/>
            <person name="Zhang J."/>
            <person name="Meng L."/>
            <person name="Jin L."/>
            <person name="Tian Y."/>
            <person name="Lian J."/>
            <person name="Yang J."/>
            <person name="Miao G."/>
            <person name="Liu S."/>
            <person name="Liang Z."/>
            <person name="Yan F."/>
            <person name="Li Y."/>
            <person name="Sun B."/>
            <person name="Zhang H."/>
            <person name="Zhang J."/>
            <person name="Zhu Y."/>
            <person name="Du M."/>
            <person name="Zhao Y."/>
            <person name="Schartl M."/>
            <person name="Tang Q."/>
            <person name="Wang J."/>
        </authorList>
    </citation>
    <scope>NUCLEOTIDE SEQUENCE</scope>
</reference>
<dbReference type="Pfam" id="PF00271">
    <property type="entry name" value="Helicase_C"/>
    <property type="match status" value="1"/>
</dbReference>
<evidence type="ECO:0000256" key="5">
    <source>
        <dbReference type="ARBA" id="ARBA00022806"/>
    </source>
</evidence>
<dbReference type="GO" id="GO:0003724">
    <property type="term" value="F:RNA helicase activity"/>
    <property type="evidence" value="ECO:0007669"/>
    <property type="project" value="UniProtKB-EC"/>
</dbReference>
<evidence type="ECO:0000313" key="20">
    <source>
        <dbReference type="Proteomes" id="UP000265120"/>
    </source>
</evidence>
<dbReference type="OrthoDB" id="4310724at2759"/>
<dbReference type="PANTHER" id="PTHR24031">
    <property type="entry name" value="RNA HELICASE"/>
    <property type="match status" value="1"/>
</dbReference>
<evidence type="ECO:0000256" key="7">
    <source>
        <dbReference type="ARBA" id="ARBA00022884"/>
    </source>
</evidence>
<organism evidence="19 20">
    <name type="scientific">Cynoglossus semilaevis</name>
    <name type="common">Tongue sole</name>
    <dbReference type="NCBI Taxonomy" id="244447"/>
    <lineage>
        <taxon>Eukaryota</taxon>
        <taxon>Metazoa</taxon>
        <taxon>Chordata</taxon>
        <taxon>Craniata</taxon>
        <taxon>Vertebrata</taxon>
        <taxon>Euteleostomi</taxon>
        <taxon>Actinopterygii</taxon>
        <taxon>Neopterygii</taxon>
        <taxon>Teleostei</taxon>
        <taxon>Neoteleostei</taxon>
        <taxon>Acanthomorphata</taxon>
        <taxon>Carangaria</taxon>
        <taxon>Pleuronectiformes</taxon>
        <taxon>Pleuronectoidei</taxon>
        <taxon>Cynoglossidae</taxon>
        <taxon>Cynoglossinae</taxon>
        <taxon>Cynoglossus</taxon>
    </lineage>
</organism>
<feature type="compositionally biased region" description="Basic and acidic residues" evidence="15">
    <location>
        <begin position="61"/>
        <end position="80"/>
    </location>
</feature>
<evidence type="ECO:0000256" key="12">
    <source>
        <dbReference type="ARBA" id="ARBA00064166"/>
    </source>
</evidence>
<dbReference type="GO" id="GO:0003723">
    <property type="term" value="F:RNA binding"/>
    <property type="evidence" value="ECO:0007669"/>
    <property type="project" value="UniProtKB-UniRule"/>
</dbReference>
<feature type="region of interest" description="Disordered" evidence="15">
    <location>
        <begin position="1"/>
        <end position="23"/>
    </location>
</feature>
<proteinExistence type="inferred from homology"/>
<dbReference type="InterPro" id="IPR014001">
    <property type="entry name" value="Helicase_ATP-bd"/>
</dbReference>
<dbReference type="STRING" id="244447.ENSCSEP00000001476"/>
<keyword evidence="5 14" id="KW-0347">Helicase</keyword>
<keyword evidence="4 14" id="KW-0378">Hydrolase</keyword>
<keyword evidence="6 14" id="KW-0067">ATP-binding</keyword>
<feature type="short sequence motif" description="Q motif" evidence="13">
    <location>
        <begin position="236"/>
        <end position="264"/>
    </location>
</feature>
<feature type="region of interest" description="Disordered" evidence="15">
    <location>
        <begin position="324"/>
        <end position="387"/>
    </location>
</feature>
<evidence type="ECO:0000313" key="19">
    <source>
        <dbReference type="Ensembl" id="ENSCSEP00000001476.1"/>
    </source>
</evidence>
<dbReference type="CTD" id="57062"/>
<dbReference type="Pfam" id="PF00270">
    <property type="entry name" value="DEAD"/>
    <property type="match status" value="1"/>
</dbReference>
<evidence type="ECO:0000256" key="9">
    <source>
        <dbReference type="ARBA" id="ARBA00038457"/>
    </source>
</evidence>
<evidence type="ECO:0000256" key="14">
    <source>
        <dbReference type="RuleBase" id="RU365068"/>
    </source>
</evidence>
<dbReference type="AlphaFoldDB" id="A0A3P8ULG0"/>
<evidence type="ECO:0000259" key="18">
    <source>
        <dbReference type="PROSITE" id="PS51195"/>
    </source>
</evidence>
<comment type="function">
    <text evidence="11">ATP-dependent RNA helicase that plays a role in various aspects of RNA metabolism including pre-mRNA splicing and is thereby involved in different biological processes such as cell cycle regulation or innate immunity. Plays an inhibitory role in TP53 transcriptional activity and subsequently in TP53 controlled cell growth arrest and senescence by inhibiting its EP300 mediated acetylation. Negatively regulates cytosolic RNA-mediated innate immune signaling at least in part by affecting RIPK1/IRF7 interactions. Alternatively, possesses antiviral activity by recognizing gammaherpesvirus transcripts in the context of lytic reactivation. Plays an essential role in cell cycle regulation in vascular smooth muscle cells by interacting with and regulating FANCA (Fanconi anemia complementation group A) mRNA.</text>
</comment>
<accession>A0A3P8ULG0</accession>
<evidence type="ECO:0000256" key="1">
    <source>
        <dbReference type="ARBA" id="ARBA00004123"/>
    </source>
</evidence>
<feature type="compositionally biased region" description="Basic residues" evidence="15">
    <location>
        <begin position="867"/>
        <end position="885"/>
    </location>
</feature>
<dbReference type="GO" id="GO:0016787">
    <property type="term" value="F:hydrolase activity"/>
    <property type="evidence" value="ECO:0007669"/>
    <property type="project" value="UniProtKB-KW"/>
</dbReference>
<feature type="domain" description="DEAD-box RNA helicase Q" evidence="18">
    <location>
        <begin position="236"/>
        <end position="264"/>
    </location>
</feature>
<dbReference type="CDD" id="cd17946">
    <property type="entry name" value="DEADc_DDX24"/>
    <property type="match status" value="1"/>
</dbReference>
<protein>
    <recommendedName>
        <fullName evidence="14">ATP-dependent RNA helicase</fullName>
        <ecNumber evidence="14">3.6.4.13</ecNumber>
    </recommendedName>
</protein>
<comment type="similarity">
    <text evidence="9">Belongs to the DEAD box helicase family. DDX24/MAK5 subfamily.</text>
</comment>
<dbReference type="InterPro" id="IPR014014">
    <property type="entry name" value="RNA_helicase_DEAD_Q_motif"/>
</dbReference>
<evidence type="ECO:0000256" key="13">
    <source>
        <dbReference type="PROSITE-ProRule" id="PRU00552"/>
    </source>
</evidence>
<keyword evidence="8" id="KW-0539">Nucleus</keyword>
<dbReference type="KEGG" id="csem:103377290"/>
<keyword evidence="3 14" id="KW-0547">Nucleotide-binding</keyword>
<keyword evidence="2" id="KW-0597">Phosphoprotein</keyword>
<comment type="domain">
    <text evidence="14">The Q motif is unique to and characteristic of the DEAD box family of RNA helicases and controls ATP binding and hydrolysis.</text>
</comment>
<dbReference type="GO" id="GO:0005634">
    <property type="term" value="C:nucleus"/>
    <property type="evidence" value="ECO:0007669"/>
    <property type="project" value="UniProtKB-SubCell"/>
</dbReference>
<dbReference type="InterPro" id="IPR011545">
    <property type="entry name" value="DEAD/DEAH_box_helicase_dom"/>
</dbReference>
<dbReference type="PROSITE" id="PS51192">
    <property type="entry name" value="HELICASE_ATP_BIND_1"/>
    <property type="match status" value="1"/>
</dbReference>
<dbReference type="GeneID" id="103377290"/>
<dbReference type="Ensembl" id="ENSCSET00000001506.1">
    <property type="protein sequence ID" value="ENSCSEP00000001476.1"/>
    <property type="gene ID" value="ENSCSEG00000001004.1"/>
</dbReference>
<sequence>MKMKTKHVKMKSKRMSSVLKKRGIQMKGEWKAVELDPSVFAEDGLESLVCFEELTSYNLVDPEKVAAKAEKGKKKGEEKKKPKKRKATEEEQSGECPAVESKDDDDASQPAKKKPKKKKKNKKKSTQQDAQPESSTAEVTENIEDIEKEGMGNEKEKEEEKGTQNINKKSNKNKKKKQQLEDATKKTLNTETSPEVQGPDEEKSLQDKKAKPTKKQVKNWTNAARAGSCDKNTDVSAWKNLFVPSPVLKALSSLGFGSPTPIQALALPPAIRDRLDVLGAAETGSGKTLAFGIPMIHTILEYKKHTPLDDQGEAVKQVQSLYLPSLGESENEDESTIDDESTQGLEDEDAELEDDIEDGKEQDDSDLDEGNSEDDEHGDEEGDDDTRLGCVQVIKNVDIDCDPAADKKPPGGHNQPLLGLVLTPTRELAVQVKHHIDAVAKFTDIKTAIVVGGMAPEKQRRMLKRRPEIVIATPGRLWDLISEKHPHLQNLKQLKCLVIDEADRMVERGHFAELENLLEMLNTVNFNPTRQTFVFSATLTMAHSMPTRFLQKKKKNLDQRNKLDILMEKVGIKTKPKIIDLTRKEATVETLMETRIHCQKEEKDFYLYYFLLQYPGRTMVFANSIDCIKRLNSLLVILDCTPLPLHANMHQKQRLKNLERFAERESCVLLTTDVAARGLDIPNVQHVIHYQVPRTSETYVHRSGRTARATKEGLSLLLIGPDDMLNFRKIYSTLGKDEDLPMFPIESKCMEAIKERVNLARGIEKIEFHNCREKQHNSWFKQAAEALEVDLDDDLLLGGRKDEEDDREQQRMVKGMKKQLKQLISQPVFKNVLKTKYPTQMGKLTLPHLPRAEMESALNQVSIQRNKKMLKKSVQPRKKMMKKVKQQQQQQ</sequence>
<dbReference type="FunFam" id="3.40.50.300:FF:001059">
    <property type="entry name" value="ATP-dependent RNA helicase DDX24"/>
    <property type="match status" value="1"/>
</dbReference>
<dbReference type="EC" id="3.6.4.13" evidence="14"/>
<dbReference type="InParanoid" id="A0A3P8ULG0"/>
<dbReference type="Proteomes" id="UP000265120">
    <property type="component" value="Chromosome 1"/>
</dbReference>
<reference evidence="19" key="3">
    <citation type="submission" date="2025-09" db="UniProtKB">
        <authorList>
            <consortium name="Ensembl"/>
        </authorList>
    </citation>
    <scope>IDENTIFICATION</scope>
</reference>
<dbReference type="SUPFAM" id="SSF52540">
    <property type="entry name" value="P-loop containing nucleoside triphosphate hydrolases"/>
    <property type="match status" value="2"/>
</dbReference>
<dbReference type="InterPro" id="IPR000629">
    <property type="entry name" value="RNA-helicase_DEAD-box_CS"/>
</dbReference>
<evidence type="ECO:0000256" key="8">
    <source>
        <dbReference type="ARBA" id="ARBA00023242"/>
    </source>
</evidence>
<dbReference type="CDD" id="cd18787">
    <property type="entry name" value="SF2_C_DEAD"/>
    <property type="match status" value="1"/>
</dbReference>
<evidence type="ECO:0000256" key="15">
    <source>
        <dbReference type="SAM" id="MobiDB-lite"/>
    </source>
</evidence>
<dbReference type="PROSITE" id="PS00039">
    <property type="entry name" value="DEAD_ATP_HELICASE"/>
    <property type="match status" value="1"/>
</dbReference>
<keyword evidence="7 14" id="KW-0694">RNA-binding</keyword>
<dbReference type="GeneTree" id="ENSGT00550000074847"/>
<feature type="compositionally biased region" description="Basic and acidic residues" evidence="15">
    <location>
        <begin position="200"/>
        <end position="210"/>
    </location>
</feature>